<evidence type="ECO:0000256" key="4">
    <source>
        <dbReference type="ARBA" id="ARBA00022692"/>
    </source>
</evidence>
<feature type="transmembrane region" description="Helical" evidence="7">
    <location>
        <begin position="340"/>
        <end position="362"/>
    </location>
</feature>
<evidence type="ECO:0000313" key="10">
    <source>
        <dbReference type="Proteomes" id="UP000185696"/>
    </source>
</evidence>
<dbReference type="Gene3D" id="1.20.1250.20">
    <property type="entry name" value="MFS general substrate transporter like domains"/>
    <property type="match status" value="1"/>
</dbReference>
<dbReference type="InterPro" id="IPR036259">
    <property type="entry name" value="MFS_trans_sf"/>
</dbReference>
<proteinExistence type="predicted"/>
<evidence type="ECO:0000313" key="9">
    <source>
        <dbReference type="EMBL" id="OLF05286.1"/>
    </source>
</evidence>
<dbReference type="PROSITE" id="PS50850">
    <property type="entry name" value="MFS"/>
    <property type="match status" value="1"/>
</dbReference>
<dbReference type="InterPro" id="IPR020846">
    <property type="entry name" value="MFS_dom"/>
</dbReference>
<sequence length="413" mass="43271">MRRNRDFLLLWLGSGLSALGSRASGIGYTLLVYWSTGSATAAGLVGFAALLPALVVQLPAGAWVDRWDRRRTMVWANLGRVVSIGSVAVTAALGVVSIPHLMVVAFVDTSLGAIYVLAERVAVFRVVPRSQLGTAIAANESRGRAASLAGQPLGTVLFGFLRWSPFGFAALAHLVALLSSLFVRGDLTAGERKPGRETLRSRIGEGFRFVWGQKYLRRALSLLTASNVLFQVLILGLIVIVKDNGGSPELVGLLLGANAVAGLLGSLCGNVALRWLGIRRVIMTVNVSWALLMPLIALTTNAWLLGLVYALIIFLAGVGNVAGMVYQVRTTPENMQARAASIATVITSGANSLGALAAGLLLDALSTTAAMAVVGAAMAVIALLAVVGFAGRAAAEAERTERAAFDLERKDPS</sequence>
<comment type="subcellular location">
    <subcellularLocation>
        <location evidence="1">Cell membrane</location>
        <topology evidence="1">Multi-pass membrane protein</topology>
    </subcellularLocation>
</comment>
<dbReference type="PANTHER" id="PTHR23513:SF6">
    <property type="entry name" value="MAJOR FACILITATOR SUPERFAMILY ASSOCIATED DOMAIN-CONTAINING PROTEIN"/>
    <property type="match status" value="1"/>
</dbReference>
<dbReference type="AlphaFoldDB" id="A0A7Z0WEW9"/>
<feature type="transmembrane region" description="Helical" evidence="7">
    <location>
        <begin position="368"/>
        <end position="390"/>
    </location>
</feature>
<organism evidence="9 10">
    <name type="scientific">Actinophytocola xinjiangensis</name>
    <dbReference type="NCBI Taxonomy" id="485602"/>
    <lineage>
        <taxon>Bacteria</taxon>
        <taxon>Bacillati</taxon>
        <taxon>Actinomycetota</taxon>
        <taxon>Actinomycetes</taxon>
        <taxon>Pseudonocardiales</taxon>
        <taxon>Pseudonocardiaceae</taxon>
    </lineage>
</organism>
<evidence type="ECO:0000256" key="7">
    <source>
        <dbReference type="SAM" id="Phobius"/>
    </source>
</evidence>
<dbReference type="SUPFAM" id="SSF103473">
    <property type="entry name" value="MFS general substrate transporter"/>
    <property type="match status" value="1"/>
</dbReference>
<accession>A0A7Z0WEW9</accession>
<feature type="transmembrane region" description="Helical" evidence="7">
    <location>
        <begin position="39"/>
        <end position="60"/>
    </location>
</feature>
<keyword evidence="4 7" id="KW-0812">Transmembrane</keyword>
<name>A0A7Z0WEW9_9PSEU</name>
<keyword evidence="6 7" id="KW-0472">Membrane</keyword>
<dbReference type="InterPro" id="IPR010290">
    <property type="entry name" value="TM_effector"/>
</dbReference>
<feature type="transmembrane region" description="Helical" evidence="7">
    <location>
        <begin position="303"/>
        <end position="328"/>
    </location>
</feature>
<dbReference type="Pfam" id="PF05977">
    <property type="entry name" value="MFS_3"/>
    <property type="match status" value="1"/>
</dbReference>
<dbReference type="Proteomes" id="UP000185696">
    <property type="component" value="Unassembled WGS sequence"/>
</dbReference>
<keyword evidence="3" id="KW-1003">Cell membrane</keyword>
<feature type="domain" description="Major facilitator superfamily (MFS) profile" evidence="8">
    <location>
        <begin position="1"/>
        <end position="394"/>
    </location>
</feature>
<dbReference type="EMBL" id="MSIF01000031">
    <property type="protein sequence ID" value="OLF05286.1"/>
    <property type="molecule type" value="Genomic_DNA"/>
</dbReference>
<comment type="caution">
    <text evidence="9">The sequence shown here is derived from an EMBL/GenBank/DDBJ whole genome shotgun (WGS) entry which is preliminary data.</text>
</comment>
<evidence type="ECO:0000256" key="6">
    <source>
        <dbReference type="ARBA" id="ARBA00023136"/>
    </source>
</evidence>
<gene>
    <name evidence="9" type="ORF">BLA60_36850</name>
</gene>
<dbReference type="CDD" id="cd06173">
    <property type="entry name" value="MFS_MefA_like"/>
    <property type="match status" value="1"/>
</dbReference>
<evidence type="ECO:0000256" key="1">
    <source>
        <dbReference type="ARBA" id="ARBA00004651"/>
    </source>
</evidence>
<feature type="transmembrane region" description="Helical" evidence="7">
    <location>
        <begin position="219"/>
        <end position="241"/>
    </location>
</feature>
<reference evidence="9 10" key="1">
    <citation type="submission" date="2016-12" db="EMBL/GenBank/DDBJ databases">
        <title>The draft genome sequence of Actinophytocola xinjiangensis.</title>
        <authorList>
            <person name="Wang W."/>
            <person name="Yuan L."/>
        </authorList>
    </citation>
    <scope>NUCLEOTIDE SEQUENCE [LARGE SCALE GENOMIC DNA]</scope>
    <source>
        <strain evidence="9 10">CGMCC 4.4663</strain>
    </source>
</reference>
<feature type="transmembrane region" description="Helical" evidence="7">
    <location>
        <begin position="253"/>
        <end position="273"/>
    </location>
</feature>
<keyword evidence="5 7" id="KW-1133">Transmembrane helix</keyword>
<dbReference type="GO" id="GO:0005886">
    <property type="term" value="C:plasma membrane"/>
    <property type="evidence" value="ECO:0007669"/>
    <property type="project" value="UniProtKB-SubCell"/>
</dbReference>
<protein>
    <submittedName>
        <fullName evidence="9">MFS transporter</fullName>
    </submittedName>
</protein>
<keyword evidence="2" id="KW-0813">Transport</keyword>
<feature type="transmembrane region" description="Helical" evidence="7">
    <location>
        <begin position="81"/>
        <end position="107"/>
    </location>
</feature>
<evidence type="ECO:0000256" key="5">
    <source>
        <dbReference type="ARBA" id="ARBA00022989"/>
    </source>
</evidence>
<feature type="transmembrane region" description="Helical" evidence="7">
    <location>
        <begin position="280"/>
        <end position="297"/>
    </location>
</feature>
<dbReference type="PANTHER" id="PTHR23513">
    <property type="entry name" value="INTEGRAL MEMBRANE EFFLUX PROTEIN-RELATED"/>
    <property type="match status" value="1"/>
</dbReference>
<keyword evidence="10" id="KW-1185">Reference proteome</keyword>
<dbReference type="GO" id="GO:0022857">
    <property type="term" value="F:transmembrane transporter activity"/>
    <property type="evidence" value="ECO:0007669"/>
    <property type="project" value="InterPro"/>
</dbReference>
<evidence type="ECO:0000256" key="2">
    <source>
        <dbReference type="ARBA" id="ARBA00022448"/>
    </source>
</evidence>
<evidence type="ECO:0000256" key="3">
    <source>
        <dbReference type="ARBA" id="ARBA00022475"/>
    </source>
</evidence>
<evidence type="ECO:0000259" key="8">
    <source>
        <dbReference type="PROSITE" id="PS50850"/>
    </source>
</evidence>
<feature type="transmembrane region" description="Helical" evidence="7">
    <location>
        <begin position="163"/>
        <end position="183"/>
    </location>
</feature>